<dbReference type="GO" id="GO:0006751">
    <property type="term" value="P:glutathione catabolic process"/>
    <property type="evidence" value="ECO:0007669"/>
    <property type="project" value="TreeGrafter"/>
</dbReference>
<dbReference type="OrthoDB" id="7832001at2759"/>
<dbReference type="Gene3D" id="3.30.70.360">
    <property type="match status" value="1"/>
</dbReference>
<dbReference type="PANTHER" id="PTHR43270:SF8">
    <property type="entry name" value="DI- AND TRIPEPTIDASE DUG2-RELATED"/>
    <property type="match status" value="1"/>
</dbReference>
<gene>
    <name evidence="7" type="primary">DUG2</name>
    <name evidence="7" type="ORF">A0H81_08621</name>
</gene>
<sequence length="1467" mass="162563">MASHPSPTVPNPSLARPLQAAQYHPTCSTPFIKSRTPSSASPQTQITYTQAVKAMISPSGTKTPSPSRLLSEAIPEASLLSSMLPTNIGSLAHLVIVQYVYGARDTHPPLSPQSPPRNRLRRPLLSRMVTNPPNPLLWLPEHLPPMVLLRHCLYTLHLRIPRPALLRWCNPKRLLYTFVPQGPQILRQLSQIHSPSRRSQRPQPHLLHFHRLPSPTPPLSSPSVPTLHDTDPCIQHQPVKGPLAILQVPPQNVIYSAHYGYVYCMALLPSVREGTDDLPVERAPDAQKRGVQLVTGSGDATMKLWQLSTGLSPTASPILLHTFDCATGAVLTLVVRGDTVYAGCQDGYVKVWDLETRTLVRTIIAIENVDILSLSMLGSDLYVCSANGEIQRWSASFDLTASWHAHDGIVLSSIFTRLSSLPPPLSRSEHDTLLGSKVTSVQDERFVLVTGANDDLIKVWEVEPPSALKHATSDLSTLSTNPDPEVLECANGKPLSCVFSGNRLTYSTVQMSWYTRSRTIWLRKCLTQLGASASLLATGEGTNPLVLATFRGTQTNRRKKRVLFYGHYDVIAARAADNKGPIIAVACAAAELLGRRALELDLVLLVEGEEEAGSGGFAEAVRRNKDAIGRIDAILVSNSSWIAEDIPCITYGLRGVVHCNIEISNAGPDLHSGVDGGAAVEPMLDMVKLLGTLIDGRNRVAIPHFYDSVRTLTDEERQLYKVLSNVTQTPASSLAARWREPSLTIHNVEVSGPRNSTVIPASVKAHVSVRIVPDQDLITIAGAMREHLRSSFEKMQTLNMLKVSIDHTADWWLGNLDDPWFHALEDAVRDEWGMDPLRIREGGSIPSVPYLEKEFSCHALHLPLGQSTDQAHLPNERISLANLRRGKRVVERFLLNVAGTRRRSSPTIMYARPTVAPRKREGAEAGGGGVTRLRGKVGLLGTLPDMPLDIQYEVFGYLHPLDLLHIARTAKGPRSIVMSRSAKTVWMAARRTHLNGLPECPSDLSEPQYAHLVLIPNATFARLPTAGRYSGRIACAHAFHARMTSPKSGLYDLAPDDDTLKFIIQLLPQDGGLYLTSKVHSLAERFTAERQSGAALAQIKEEKRAVAAIVWHAELCAHWLLSLTSQRKLESNCARDRRREAIRQKLVTLGWEREIEALNEVETWRGLKRFDDHHLVRQPKDLTERIWNNIKDILIALLSEARQKLIMCERQETVVTVFRAYAATRPTEEYLPSHLDIFSLQDVKALTDRPWQVDVGHELLQLYSKMPALCDEWRETVMKYLCSLVPGADTNAELVCGAQHTNALPRNSGRAYCPNRKVPGLGDTAGGRPWNTFGKVKFYYAASAVAKTLVSLLGLDPSSTTRYGMNALGARFVCLACSAEEGRLCMTWQYAVFHACSTDHLEPPSQENWAILSQDDVEKVKVKEEAADIGFSLPRTIWRQYSCARCRVTLHFRPLVDHIKQIHGVAR</sequence>
<dbReference type="PROSITE" id="PS50181">
    <property type="entry name" value="FBOX"/>
    <property type="match status" value="1"/>
</dbReference>
<name>A0A1C7M3I7_GRIFR</name>
<dbReference type="Pfam" id="PF01546">
    <property type="entry name" value="Peptidase_M20"/>
    <property type="match status" value="1"/>
</dbReference>
<dbReference type="InterPro" id="IPR002933">
    <property type="entry name" value="Peptidase_M20"/>
</dbReference>
<dbReference type="Gene3D" id="2.130.10.10">
    <property type="entry name" value="YVTN repeat-like/Quinoprotein amine dehydrogenase"/>
    <property type="match status" value="1"/>
</dbReference>
<reference evidence="7 8" key="1">
    <citation type="submission" date="2016-03" db="EMBL/GenBank/DDBJ databases">
        <title>Whole genome sequencing of Grifola frondosa 9006-11.</title>
        <authorList>
            <person name="Min B."/>
            <person name="Park H."/>
            <person name="Kim J.-G."/>
            <person name="Cho H."/>
            <person name="Oh Y.-L."/>
            <person name="Kong W.-S."/>
            <person name="Choi I.-G."/>
        </authorList>
    </citation>
    <scope>NUCLEOTIDE SEQUENCE [LARGE SCALE GENOMIC DNA]</scope>
    <source>
        <strain evidence="7 8">9006-11</strain>
    </source>
</reference>
<feature type="domain" description="F-box" evidence="6">
    <location>
        <begin position="940"/>
        <end position="989"/>
    </location>
</feature>
<keyword evidence="4" id="KW-0378">Hydrolase</keyword>
<organism evidence="7 8">
    <name type="scientific">Grifola frondosa</name>
    <name type="common">Maitake</name>
    <name type="synonym">Polyporus frondosus</name>
    <dbReference type="NCBI Taxonomy" id="5627"/>
    <lineage>
        <taxon>Eukaryota</taxon>
        <taxon>Fungi</taxon>
        <taxon>Dikarya</taxon>
        <taxon>Basidiomycota</taxon>
        <taxon>Agaricomycotina</taxon>
        <taxon>Agaricomycetes</taxon>
        <taxon>Polyporales</taxon>
        <taxon>Grifolaceae</taxon>
        <taxon>Grifola</taxon>
    </lineage>
</organism>
<evidence type="ECO:0000313" key="8">
    <source>
        <dbReference type="Proteomes" id="UP000092993"/>
    </source>
</evidence>
<evidence type="ECO:0000256" key="5">
    <source>
        <dbReference type="PROSITE-ProRule" id="PRU00221"/>
    </source>
</evidence>
<evidence type="ECO:0000256" key="3">
    <source>
        <dbReference type="ARBA" id="ARBA00022723"/>
    </source>
</evidence>
<keyword evidence="3" id="KW-0479">Metal-binding</keyword>
<feature type="repeat" description="WD" evidence="5">
    <location>
        <begin position="293"/>
        <end position="315"/>
    </location>
</feature>
<keyword evidence="2" id="KW-0645">Protease</keyword>
<dbReference type="SMART" id="SM00320">
    <property type="entry name" value="WD40"/>
    <property type="match status" value="4"/>
</dbReference>
<dbReference type="PANTHER" id="PTHR43270">
    <property type="entry name" value="BETA-ALA-HIS DIPEPTIDASE"/>
    <property type="match status" value="1"/>
</dbReference>
<dbReference type="GO" id="GO:0006508">
    <property type="term" value="P:proteolysis"/>
    <property type="evidence" value="ECO:0007669"/>
    <property type="project" value="UniProtKB-KW"/>
</dbReference>
<evidence type="ECO:0000256" key="1">
    <source>
        <dbReference type="ARBA" id="ARBA00006247"/>
    </source>
</evidence>
<evidence type="ECO:0000256" key="2">
    <source>
        <dbReference type="ARBA" id="ARBA00022670"/>
    </source>
</evidence>
<comment type="similarity">
    <text evidence="1">Belongs to the peptidase M20A family.</text>
</comment>
<dbReference type="SUPFAM" id="SSF50978">
    <property type="entry name" value="WD40 repeat-like"/>
    <property type="match status" value="1"/>
</dbReference>
<feature type="repeat" description="WD" evidence="5">
    <location>
        <begin position="337"/>
        <end position="362"/>
    </location>
</feature>
<dbReference type="Proteomes" id="UP000092993">
    <property type="component" value="Unassembled WGS sequence"/>
</dbReference>
<dbReference type="EMBL" id="LUGG01000011">
    <property type="protein sequence ID" value="OBZ71455.1"/>
    <property type="molecule type" value="Genomic_DNA"/>
</dbReference>
<dbReference type="GO" id="GO:0046872">
    <property type="term" value="F:metal ion binding"/>
    <property type="evidence" value="ECO:0007669"/>
    <property type="project" value="UniProtKB-KW"/>
</dbReference>
<dbReference type="Pfam" id="PF07687">
    <property type="entry name" value="M20_dimer"/>
    <property type="match status" value="1"/>
</dbReference>
<dbReference type="STRING" id="5627.A0A1C7M3I7"/>
<evidence type="ECO:0000259" key="6">
    <source>
        <dbReference type="PROSITE" id="PS50181"/>
    </source>
</evidence>
<dbReference type="Pfam" id="PF00400">
    <property type="entry name" value="WD40"/>
    <property type="match status" value="1"/>
</dbReference>
<dbReference type="InterPro" id="IPR011650">
    <property type="entry name" value="Peptidase_M20_dimer"/>
</dbReference>
<dbReference type="SUPFAM" id="SSF53187">
    <property type="entry name" value="Zn-dependent exopeptidases"/>
    <property type="match status" value="1"/>
</dbReference>
<dbReference type="PROSITE" id="PS50082">
    <property type="entry name" value="WD_REPEATS_2"/>
    <property type="match status" value="3"/>
</dbReference>
<dbReference type="InterPro" id="IPR036322">
    <property type="entry name" value="WD40_repeat_dom_sf"/>
</dbReference>
<evidence type="ECO:0000313" key="7">
    <source>
        <dbReference type="EMBL" id="OBZ71455.1"/>
    </source>
</evidence>
<accession>A0A1C7M3I7</accession>
<dbReference type="InterPro" id="IPR001810">
    <property type="entry name" value="F-box_dom"/>
</dbReference>
<comment type="caution">
    <text evidence="7">The sequence shown here is derived from an EMBL/GenBank/DDBJ whole genome shotgun (WGS) entry which is preliminary data.</text>
</comment>
<dbReference type="InterPro" id="IPR051458">
    <property type="entry name" value="Cyt/Met_Dipeptidase"/>
</dbReference>
<dbReference type="InterPro" id="IPR001680">
    <property type="entry name" value="WD40_rpt"/>
</dbReference>
<dbReference type="Gene3D" id="3.40.630.10">
    <property type="entry name" value="Zn peptidases"/>
    <property type="match status" value="1"/>
</dbReference>
<evidence type="ECO:0000256" key="4">
    <source>
        <dbReference type="ARBA" id="ARBA00022801"/>
    </source>
</evidence>
<dbReference type="InterPro" id="IPR015943">
    <property type="entry name" value="WD40/YVTN_repeat-like_dom_sf"/>
</dbReference>
<keyword evidence="5" id="KW-0853">WD repeat</keyword>
<feature type="repeat" description="WD" evidence="5">
    <location>
        <begin position="448"/>
        <end position="470"/>
    </location>
</feature>
<protein>
    <submittedName>
        <fullName evidence="7">Putative di-and tripeptidase DUG2</fullName>
    </submittedName>
</protein>
<dbReference type="GO" id="GO:0008233">
    <property type="term" value="F:peptidase activity"/>
    <property type="evidence" value="ECO:0007669"/>
    <property type="project" value="UniProtKB-KW"/>
</dbReference>
<keyword evidence="8" id="KW-1185">Reference proteome</keyword>
<proteinExistence type="inferred from homology"/>